<comment type="caution">
    <text evidence="1">The sequence shown here is derived from an EMBL/GenBank/DDBJ whole genome shotgun (WGS) entry which is preliminary data.</text>
</comment>
<organism evidence="1 2">
    <name type="scientific">Bacillus amyloliquefaciens</name>
    <name type="common">Bacillus velezensis</name>
    <dbReference type="NCBI Taxonomy" id="1390"/>
    <lineage>
        <taxon>Bacteria</taxon>
        <taxon>Bacillati</taxon>
        <taxon>Bacillota</taxon>
        <taxon>Bacilli</taxon>
        <taxon>Bacillales</taxon>
        <taxon>Bacillaceae</taxon>
        <taxon>Bacillus</taxon>
        <taxon>Bacillus amyloliquefaciens group</taxon>
    </lineage>
</organism>
<evidence type="ECO:0000313" key="2">
    <source>
        <dbReference type="Proteomes" id="UP001222377"/>
    </source>
</evidence>
<proteinExistence type="predicted"/>
<evidence type="ECO:0000313" key="1">
    <source>
        <dbReference type="EMBL" id="MDF4194207.1"/>
    </source>
</evidence>
<dbReference type="RefSeq" id="WP_232489546.1">
    <property type="nucleotide sequence ID" value="NZ_JARKHX010000003.1"/>
</dbReference>
<sequence length="264" mass="31240">MNNKTNFHIEEYVEYMNRILESIQSLQGDDKNLLSTHKKTLYMSLIDSLSKGVLQNQKDEYITNNGLRFRIFIEQFCEWNEAKKVSVPQLHSLIKKTGTSECRDLFEYLENHINSYATSEPIKISSDLNINFIKRLLPKQATISNYLNRLTHISLIWFNRNNLVHEAHSAEFVINIHDHCKTPYYSYVLNFDANAFEQIDSLRIYYPVEFFERLIKNALKNIKPYLIKKKIDPINNYISDDVWAIKQEIENEAQKRLKNKGNRP</sequence>
<gene>
    <name evidence="1" type="ORF">PV946_10545</name>
</gene>
<dbReference type="EMBL" id="JARKHX010000003">
    <property type="protein sequence ID" value="MDF4194207.1"/>
    <property type="molecule type" value="Genomic_DNA"/>
</dbReference>
<accession>A0AAP3YEE7</accession>
<name>A0AAP3YEE7_BACAM</name>
<dbReference type="AlphaFoldDB" id="A0AAP3YEE7"/>
<dbReference type="Proteomes" id="UP001222377">
    <property type="component" value="Unassembled WGS sequence"/>
</dbReference>
<protein>
    <submittedName>
        <fullName evidence="1">Uncharacterized protein</fullName>
    </submittedName>
</protein>
<reference evidence="1" key="1">
    <citation type="submission" date="2023-02" db="EMBL/GenBank/DDBJ databases">
        <title>Draft Whole-Genome Sequences of Bacillus Strains of Potential Probiotic for Poultry.</title>
        <authorList>
            <person name="Ma L.M."/>
            <person name="Lopez-Guerra N."/>
            <person name="Zhang G."/>
        </authorList>
    </citation>
    <scope>NUCLEOTIDE SEQUENCE</scope>
    <source>
        <strain evidence="1">OSU1013-24</strain>
    </source>
</reference>